<dbReference type="KEGG" id="cmar:IMCC12053_799"/>
<dbReference type="RefSeq" id="WP_074906271.1">
    <property type="nucleotide sequence ID" value="NZ_CP012023.1"/>
</dbReference>
<protein>
    <submittedName>
        <fullName evidence="1">Soluble lytic murein transglycosylase and related regulatory protein</fullName>
    </submittedName>
</protein>
<accession>A0A0P0A9I6</accession>
<gene>
    <name evidence="1" type="ORF">IMCC12053_799</name>
</gene>
<organism evidence="1 2">
    <name type="scientific">Celeribacter marinus</name>
    <dbReference type="NCBI Taxonomy" id="1397108"/>
    <lineage>
        <taxon>Bacteria</taxon>
        <taxon>Pseudomonadati</taxon>
        <taxon>Pseudomonadota</taxon>
        <taxon>Alphaproteobacteria</taxon>
        <taxon>Rhodobacterales</taxon>
        <taxon>Roseobacteraceae</taxon>
        <taxon>Celeribacter</taxon>
    </lineage>
</organism>
<dbReference type="SUPFAM" id="SSF53955">
    <property type="entry name" value="Lysozyme-like"/>
    <property type="match status" value="1"/>
</dbReference>
<sequence>MRLKVWKPVAMAAILCVCLYGRADAVERSPVPTARPYEMFVPALRWDHMPKGQTWTKATMGFIASHGAGLTKTVPRDIAQWCPGYPDQDRQGRAAFWAGLLSTLSYHESTWRETAAGGGGLWFGLTQIAPPTAQWRKCRARTAAQLKDGVANLSCAVRIMNITVPRDQVVSAGMRGVAADWGPFHSSTKRDDMKRWMKRQDFCKVVMKRSPVPAARPVRLDRAGLYEVPDRVLLSLDQGL</sequence>
<keyword evidence="2" id="KW-1185">Reference proteome</keyword>
<dbReference type="AlphaFoldDB" id="A0A0P0A9I6"/>
<name>A0A0P0A9I6_9RHOB</name>
<dbReference type="EMBL" id="CP012023">
    <property type="protein sequence ID" value="ALI54747.1"/>
    <property type="molecule type" value="Genomic_DNA"/>
</dbReference>
<evidence type="ECO:0000313" key="2">
    <source>
        <dbReference type="Proteomes" id="UP000064920"/>
    </source>
</evidence>
<dbReference type="STRING" id="1397108.IMCC12053_799"/>
<evidence type="ECO:0000313" key="1">
    <source>
        <dbReference type="EMBL" id="ALI54747.1"/>
    </source>
</evidence>
<dbReference type="PATRIC" id="fig|1397108.4.peg.826"/>
<dbReference type="InterPro" id="IPR023346">
    <property type="entry name" value="Lysozyme-like_dom_sf"/>
</dbReference>
<reference evidence="1 2" key="1">
    <citation type="submission" date="2015-05" db="EMBL/GenBank/DDBJ databases">
        <authorList>
            <person name="Wang D.B."/>
            <person name="Wang M."/>
        </authorList>
    </citation>
    <scope>NUCLEOTIDE SEQUENCE [LARGE SCALE GENOMIC DNA]</scope>
    <source>
        <strain evidence="1 2">IMCC 12053</strain>
    </source>
</reference>
<dbReference type="Proteomes" id="UP000064920">
    <property type="component" value="Chromosome"/>
</dbReference>
<proteinExistence type="predicted"/>